<accession>A0A6J5Z0Q3</accession>
<proteinExistence type="predicted"/>
<protein>
    <submittedName>
        <fullName evidence="2">Unannotated protein</fullName>
    </submittedName>
</protein>
<feature type="region of interest" description="Disordered" evidence="1">
    <location>
        <begin position="1"/>
        <end position="26"/>
    </location>
</feature>
<evidence type="ECO:0000256" key="1">
    <source>
        <dbReference type="SAM" id="MobiDB-lite"/>
    </source>
</evidence>
<gene>
    <name evidence="2" type="ORF">UFOPK3547_00205</name>
</gene>
<reference evidence="2" key="1">
    <citation type="submission" date="2020-05" db="EMBL/GenBank/DDBJ databases">
        <authorList>
            <person name="Chiriac C."/>
            <person name="Salcher M."/>
            <person name="Ghai R."/>
            <person name="Kavagutti S V."/>
        </authorList>
    </citation>
    <scope>NUCLEOTIDE SEQUENCE</scope>
</reference>
<sequence length="124" mass="14311">MGRRSRRRSREGDAPTPMPDAPTAEYHSEDGMVLELGCVMSPKTRAQYQKTIEGNLLSQEDAWHRAMEFLFERLALSWTINGVSTEGQSELLARLRMASQEERQFVRSSLREHCKEWFPDIKAP</sequence>
<organism evidence="2">
    <name type="scientific">freshwater metagenome</name>
    <dbReference type="NCBI Taxonomy" id="449393"/>
    <lineage>
        <taxon>unclassified sequences</taxon>
        <taxon>metagenomes</taxon>
        <taxon>ecological metagenomes</taxon>
    </lineage>
</organism>
<evidence type="ECO:0000313" key="2">
    <source>
        <dbReference type="EMBL" id="CAB4336315.1"/>
    </source>
</evidence>
<dbReference type="AlphaFoldDB" id="A0A6J5Z0Q3"/>
<dbReference type="EMBL" id="CAESAN010000009">
    <property type="protein sequence ID" value="CAB4336315.1"/>
    <property type="molecule type" value="Genomic_DNA"/>
</dbReference>
<name>A0A6J5Z0Q3_9ZZZZ</name>